<feature type="compositionally biased region" description="Acidic residues" evidence="1">
    <location>
        <begin position="90"/>
        <end position="120"/>
    </location>
</feature>
<name>A0AAE1PX52_9EUCA</name>
<dbReference type="Proteomes" id="UP001292094">
    <property type="component" value="Unassembled WGS sequence"/>
</dbReference>
<keyword evidence="3" id="KW-1185">Reference proteome</keyword>
<evidence type="ECO:0000313" key="3">
    <source>
        <dbReference type="Proteomes" id="UP001292094"/>
    </source>
</evidence>
<feature type="compositionally biased region" description="Basic and acidic residues" evidence="1">
    <location>
        <begin position="24"/>
        <end position="47"/>
    </location>
</feature>
<proteinExistence type="predicted"/>
<sequence>MLVLVGRIHCNDHLTNGQQQQEEEVIHEVNRGQQQQKEEVNRGHQQQEEEVIQEVNRGQKKQEEEGKREDNNDNRVEEEVINKVNNGSQQEEEQEKDVPEIDLEAEEEIIAEEEEEEEEKEREGEKAEEADGVVVDDDGGWRPEEITNMDDVNEAWVCSRISPKEIFHTDVHPRLLLVLDEMSHMVESILDKLEDSLRDLLPHVDQSPIGTLRVDELFLELRQFMFGTMRDVYDVLRVAWRELIRVYTQTTPHTQPTPPHLIMTPLSNVRDAQKDGERRLVASLQEMSITLKAVIFNSVYVTGISLNLTNNTDEHQAAIAITNSIPKIAPNLLGRLMKRIMEIGNDPSAYKKILTDPLRSIMPQVDQMYASLETIIENDGDGELMEDYWKTSVRASHLGLKNNPIVNEDFYTIFQNEEYLCELIIQFMASF</sequence>
<dbReference type="EMBL" id="JAWZYT010001030">
    <property type="protein sequence ID" value="KAK4316306.1"/>
    <property type="molecule type" value="Genomic_DNA"/>
</dbReference>
<protein>
    <submittedName>
        <fullName evidence="2">Uncharacterized protein</fullName>
    </submittedName>
</protein>
<organism evidence="2 3">
    <name type="scientific">Petrolisthes manimaculis</name>
    <dbReference type="NCBI Taxonomy" id="1843537"/>
    <lineage>
        <taxon>Eukaryota</taxon>
        <taxon>Metazoa</taxon>
        <taxon>Ecdysozoa</taxon>
        <taxon>Arthropoda</taxon>
        <taxon>Crustacea</taxon>
        <taxon>Multicrustacea</taxon>
        <taxon>Malacostraca</taxon>
        <taxon>Eumalacostraca</taxon>
        <taxon>Eucarida</taxon>
        <taxon>Decapoda</taxon>
        <taxon>Pleocyemata</taxon>
        <taxon>Anomura</taxon>
        <taxon>Galatheoidea</taxon>
        <taxon>Porcellanidae</taxon>
        <taxon>Petrolisthes</taxon>
    </lineage>
</organism>
<evidence type="ECO:0000313" key="2">
    <source>
        <dbReference type="EMBL" id="KAK4316306.1"/>
    </source>
</evidence>
<reference evidence="2" key="1">
    <citation type="submission" date="2023-11" db="EMBL/GenBank/DDBJ databases">
        <title>Genome assemblies of two species of porcelain crab, Petrolisthes cinctipes and Petrolisthes manimaculis (Anomura: Porcellanidae).</title>
        <authorList>
            <person name="Angst P."/>
        </authorList>
    </citation>
    <scope>NUCLEOTIDE SEQUENCE</scope>
    <source>
        <strain evidence="2">PB745_02</strain>
        <tissue evidence="2">Gill</tissue>
    </source>
</reference>
<feature type="region of interest" description="Disordered" evidence="1">
    <location>
        <begin position="15"/>
        <end position="130"/>
    </location>
</feature>
<accession>A0AAE1PX52</accession>
<gene>
    <name evidence="2" type="ORF">Pmani_012524</name>
</gene>
<comment type="caution">
    <text evidence="2">The sequence shown here is derived from an EMBL/GenBank/DDBJ whole genome shotgun (WGS) entry which is preliminary data.</text>
</comment>
<dbReference type="AlphaFoldDB" id="A0AAE1PX52"/>
<feature type="compositionally biased region" description="Basic and acidic residues" evidence="1">
    <location>
        <begin position="60"/>
        <end position="81"/>
    </location>
</feature>
<evidence type="ECO:0000256" key="1">
    <source>
        <dbReference type="SAM" id="MobiDB-lite"/>
    </source>
</evidence>